<evidence type="ECO:0000256" key="4">
    <source>
        <dbReference type="ARBA" id="ARBA00022490"/>
    </source>
</evidence>
<dbReference type="NCBIfam" id="TIGR00113">
    <property type="entry name" value="queA"/>
    <property type="match status" value="1"/>
</dbReference>
<accession>A0P811</accession>
<keyword evidence="15" id="KW-1185">Reference proteome</keyword>
<protein>
    <recommendedName>
        <fullName evidence="11 13">S-adenosylmethionine:tRNA ribosyltransferase-isomerase</fullName>
        <ecNumber evidence="10 13">2.4.99.17</ecNumber>
    </recommendedName>
    <alternativeName>
        <fullName evidence="12 13">Queuosine biosynthesis protein QueA</fullName>
    </alternativeName>
</protein>
<organism evidence="14 15">
    <name type="scientific">Methylophilales bacterium HTCC2181</name>
    <dbReference type="NCBI Taxonomy" id="383631"/>
    <lineage>
        <taxon>Bacteria</taxon>
        <taxon>Pseudomonadati</taxon>
        <taxon>Pseudomonadota</taxon>
        <taxon>Betaproteobacteria</taxon>
        <taxon>Nitrosomonadales</taxon>
        <taxon>OM43 clade</taxon>
    </lineage>
</organism>
<dbReference type="InterPro" id="IPR003699">
    <property type="entry name" value="QueA"/>
</dbReference>
<keyword evidence="6 13" id="KW-0949">S-adenosyl-L-methionine</keyword>
<evidence type="ECO:0000256" key="7">
    <source>
        <dbReference type="ARBA" id="ARBA00022785"/>
    </source>
</evidence>
<evidence type="ECO:0000256" key="13">
    <source>
        <dbReference type="HAMAP-Rule" id="MF_00113"/>
    </source>
</evidence>
<evidence type="ECO:0000256" key="5">
    <source>
        <dbReference type="ARBA" id="ARBA00022679"/>
    </source>
</evidence>
<comment type="similarity">
    <text evidence="9 13">Belongs to the QueA family.</text>
</comment>
<keyword evidence="4 13" id="KW-0963">Cytoplasm</keyword>
<dbReference type="PANTHER" id="PTHR30307">
    <property type="entry name" value="S-ADENOSYLMETHIONINE:TRNA RIBOSYLTRANSFERASE-ISOMERASE"/>
    <property type="match status" value="1"/>
</dbReference>
<dbReference type="EC" id="2.4.99.17" evidence="10 13"/>
<reference evidence="14 15" key="1">
    <citation type="submission" date="2006-11" db="EMBL/GenBank/DDBJ databases">
        <authorList>
            <person name="Giovannoni S."/>
            <person name="Vergin K."/>
            <person name="Ferriera S."/>
            <person name="Johnson J."/>
            <person name="Kravitz S."/>
            <person name="Beeson K."/>
            <person name="Sutton G."/>
            <person name="Rogers Y.-H."/>
            <person name="Friedman R."/>
            <person name="Frazier M."/>
            <person name="Venter J.C."/>
        </authorList>
    </citation>
    <scope>NUCLEOTIDE SEQUENCE [LARGE SCALE GENOMIC DNA]</scope>
    <source>
        <strain evidence="14 15">HTCC2181</strain>
    </source>
</reference>
<dbReference type="Pfam" id="PF02547">
    <property type="entry name" value="Queuosine_synth"/>
    <property type="match status" value="1"/>
</dbReference>
<evidence type="ECO:0000256" key="11">
    <source>
        <dbReference type="ARBA" id="ARBA00069325"/>
    </source>
</evidence>
<dbReference type="FunFam" id="3.40.1780.10:FF:000001">
    <property type="entry name" value="S-adenosylmethionine:tRNA ribosyltransferase-isomerase"/>
    <property type="match status" value="1"/>
</dbReference>
<gene>
    <name evidence="13" type="primary">queA</name>
    <name evidence="14" type="ORF">MB2181_06320</name>
</gene>
<dbReference type="PANTHER" id="PTHR30307:SF0">
    <property type="entry name" value="S-ADENOSYLMETHIONINE:TRNA RIBOSYLTRANSFERASE-ISOMERASE"/>
    <property type="match status" value="1"/>
</dbReference>
<dbReference type="NCBIfam" id="NF001140">
    <property type="entry name" value="PRK00147.1"/>
    <property type="match status" value="1"/>
</dbReference>
<dbReference type="GO" id="GO:0008616">
    <property type="term" value="P:tRNA queuosine(34) biosynthetic process"/>
    <property type="evidence" value="ECO:0007669"/>
    <property type="project" value="UniProtKB-UniRule"/>
</dbReference>
<comment type="function">
    <text evidence="13">Transfers and isomerizes the ribose moiety from AdoMet to the 7-aminomethyl group of 7-deazaguanine (preQ1-tRNA) to give epoxyqueuosine (oQ-tRNA).</text>
</comment>
<evidence type="ECO:0000256" key="10">
    <source>
        <dbReference type="ARBA" id="ARBA00066503"/>
    </source>
</evidence>
<dbReference type="OrthoDB" id="9805933at2"/>
<keyword evidence="5 13" id="KW-0808">Transferase</keyword>
<dbReference type="Gene3D" id="3.40.1780.10">
    <property type="entry name" value="QueA-like"/>
    <property type="match status" value="1"/>
</dbReference>
<dbReference type="InterPro" id="IPR036100">
    <property type="entry name" value="QueA_sf"/>
</dbReference>
<comment type="subunit">
    <text evidence="3 13">Monomer.</text>
</comment>
<comment type="catalytic activity">
    <reaction evidence="8 13">
        <text>7-aminomethyl-7-carbaguanosine(34) in tRNA + S-adenosyl-L-methionine = epoxyqueuosine(34) in tRNA + adenine + L-methionine + 2 H(+)</text>
        <dbReference type="Rhea" id="RHEA:32155"/>
        <dbReference type="Rhea" id="RHEA-COMP:10342"/>
        <dbReference type="Rhea" id="RHEA-COMP:18582"/>
        <dbReference type="ChEBI" id="CHEBI:15378"/>
        <dbReference type="ChEBI" id="CHEBI:16708"/>
        <dbReference type="ChEBI" id="CHEBI:57844"/>
        <dbReference type="ChEBI" id="CHEBI:59789"/>
        <dbReference type="ChEBI" id="CHEBI:82833"/>
        <dbReference type="ChEBI" id="CHEBI:194443"/>
        <dbReference type="EC" id="2.4.99.17"/>
    </reaction>
</comment>
<evidence type="ECO:0000313" key="15">
    <source>
        <dbReference type="Proteomes" id="UP000054262"/>
    </source>
</evidence>
<evidence type="ECO:0000256" key="6">
    <source>
        <dbReference type="ARBA" id="ARBA00022691"/>
    </source>
</evidence>
<name>A0P811_9PROT</name>
<proteinExistence type="inferred from homology"/>
<evidence type="ECO:0000256" key="3">
    <source>
        <dbReference type="ARBA" id="ARBA00011245"/>
    </source>
</evidence>
<dbReference type="AlphaFoldDB" id="A0P811"/>
<dbReference type="InterPro" id="IPR042118">
    <property type="entry name" value="QueA_dom1"/>
</dbReference>
<evidence type="ECO:0000313" key="14">
    <source>
        <dbReference type="EMBL" id="EAV47671.1"/>
    </source>
</evidence>
<comment type="caution">
    <text evidence="14">The sequence shown here is derived from an EMBL/GenBank/DDBJ whole genome shotgun (WGS) entry which is preliminary data.</text>
</comment>
<evidence type="ECO:0000256" key="1">
    <source>
        <dbReference type="ARBA" id="ARBA00004496"/>
    </source>
</evidence>
<dbReference type="SUPFAM" id="SSF111337">
    <property type="entry name" value="QueA-like"/>
    <property type="match status" value="1"/>
</dbReference>
<dbReference type="EMBL" id="AAUX01000001">
    <property type="protein sequence ID" value="EAV47671.1"/>
    <property type="molecule type" value="Genomic_DNA"/>
</dbReference>
<sequence length="348" mass="39318">MRIEEFNYILPDELIAQSPLKNRGDSRLLVANPVGKKISDSYFKNFTVLLKKNDLVIFNDTRVIKARIFGTKTTGGKVELLIERILNNHTATALIRTSKRIDIGLTIAIDCINSIKVISRNNNLFEIQLLGGSFYDLLEKHGHVPLPPYIERNDEDEDEIRYQTVFAKEAGAVAAPTAGLHFSEQDLRGMDKKGIAMAFITLHVGSGTFQPIKTEDINQHTMHQEIYNIPKSIIKKIAETKAKNGRIVAIGTTVLRALESAYEEDIIKTGYNETDIFIKPGFNFKVVDALFTNFHLPKSTLLMLVSAFAGSKFIKAIYRHAVDNKYRFFSYGDAMFIEQKVKNQDEQV</sequence>
<evidence type="ECO:0000256" key="2">
    <source>
        <dbReference type="ARBA" id="ARBA00004691"/>
    </source>
</evidence>
<evidence type="ECO:0000256" key="12">
    <source>
        <dbReference type="ARBA" id="ARBA00076160"/>
    </source>
</evidence>
<comment type="pathway">
    <text evidence="2 13">tRNA modification; tRNA-queuosine biosynthesis.</text>
</comment>
<dbReference type="GO" id="GO:0051075">
    <property type="term" value="F:S-adenosylmethionine:tRNA ribosyltransferase-isomerase activity"/>
    <property type="evidence" value="ECO:0007669"/>
    <property type="project" value="UniProtKB-EC"/>
</dbReference>
<comment type="subcellular location">
    <subcellularLocation>
        <location evidence="1 13">Cytoplasm</location>
    </subcellularLocation>
</comment>
<dbReference type="GO" id="GO:0005737">
    <property type="term" value="C:cytoplasm"/>
    <property type="evidence" value="ECO:0007669"/>
    <property type="project" value="UniProtKB-SubCell"/>
</dbReference>
<keyword evidence="14" id="KW-0413">Isomerase</keyword>
<evidence type="ECO:0000256" key="9">
    <source>
        <dbReference type="ARBA" id="ARBA00061210"/>
    </source>
</evidence>
<dbReference type="Gene3D" id="2.40.10.240">
    <property type="entry name" value="QueA-like"/>
    <property type="match status" value="1"/>
</dbReference>
<dbReference type="Proteomes" id="UP000054262">
    <property type="component" value="Unassembled WGS sequence"/>
</dbReference>
<dbReference type="UniPathway" id="UPA00392"/>
<dbReference type="InterPro" id="IPR042119">
    <property type="entry name" value="QueA_dom2"/>
</dbReference>
<evidence type="ECO:0000256" key="8">
    <source>
        <dbReference type="ARBA" id="ARBA00052751"/>
    </source>
</evidence>
<keyword evidence="7 13" id="KW-0671">Queuosine biosynthesis</keyword>
<dbReference type="HAMAP" id="MF_00113">
    <property type="entry name" value="QueA"/>
    <property type="match status" value="1"/>
</dbReference>